<dbReference type="AlphaFoldDB" id="A0A397U591"/>
<organism evidence="2 3">
    <name type="scientific">Gigaspora rosea</name>
    <dbReference type="NCBI Taxonomy" id="44941"/>
    <lineage>
        <taxon>Eukaryota</taxon>
        <taxon>Fungi</taxon>
        <taxon>Fungi incertae sedis</taxon>
        <taxon>Mucoromycota</taxon>
        <taxon>Glomeromycotina</taxon>
        <taxon>Glomeromycetes</taxon>
        <taxon>Diversisporales</taxon>
        <taxon>Gigasporaceae</taxon>
        <taxon>Gigaspora</taxon>
    </lineage>
</organism>
<dbReference type="InterPro" id="IPR011009">
    <property type="entry name" value="Kinase-like_dom_sf"/>
</dbReference>
<evidence type="ECO:0000259" key="1">
    <source>
        <dbReference type="PROSITE" id="PS50011"/>
    </source>
</evidence>
<dbReference type="STRING" id="44941.A0A397U591"/>
<keyword evidence="3" id="KW-1185">Reference proteome</keyword>
<dbReference type="OrthoDB" id="2352009at2759"/>
<accession>A0A397U591</accession>
<proteinExistence type="predicted"/>
<dbReference type="GO" id="GO:0004674">
    <property type="term" value="F:protein serine/threonine kinase activity"/>
    <property type="evidence" value="ECO:0007669"/>
    <property type="project" value="TreeGrafter"/>
</dbReference>
<dbReference type="InterPro" id="IPR000719">
    <property type="entry name" value="Prot_kinase_dom"/>
</dbReference>
<dbReference type="GO" id="GO:0005524">
    <property type="term" value="F:ATP binding"/>
    <property type="evidence" value="ECO:0007669"/>
    <property type="project" value="InterPro"/>
</dbReference>
<name>A0A397U591_9GLOM</name>
<dbReference type="PANTHER" id="PTHR44329">
    <property type="entry name" value="SERINE/THREONINE-PROTEIN KINASE TNNI3K-RELATED"/>
    <property type="match status" value="1"/>
</dbReference>
<feature type="domain" description="Protein kinase" evidence="1">
    <location>
        <begin position="1"/>
        <end position="213"/>
    </location>
</feature>
<evidence type="ECO:0000313" key="3">
    <source>
        <dbReference type="Proteomes" id="UP000266673"/>
    </source>
</evidence>
<dbReference type="PROSITE" id="PS50011">
    <property type="entry name" value="PROTEIN_KINASE_DOM"/>
    <property type="match status" value="1"/>
</dbReference>
<protein>
    <submittedName>
        <fullName evidence="2">Kinase-like domain-containing protein</fullName>
    </submittedName>
</protein>
<keyword evidence="2" id="KW-0808">Transferase</keyword>
<dbReference type="InterPro" id="IPR051681">
    <property type="entry name" value="Ser/Thr_Kinases-Pseudokinases"/>
</dbReference>
<dbReference type="EMBL" id="QKWP01002770">
    <property type="protein sequence ID" value="RIB02216.1"/>
    <property type="molecule type" value="Genomic_DNA"/>
</dbReference>
<keyword evidence="2" id="KW-0418">Kinase</keyword>
<dbReference type="Gene3D" id="1.10.510.10">
    <property type="entry name" value="Transferase(Phosphotransferase) domain 1"/>
    <property type="match status" value="2"/>
</dbReference>
<evidence type="ECO:0000313" key="2">
    <source>
        <dbReference type="EMBL" id="RIB02216.1"/>
    </source>
</evidence>
<gene>
    <name evidence="2" type="ORF">C2G38_2228428</name>
</gene>
<dbReference type="Proteomes" id="UP000266673">
    <property type="component" value="Unassembled WGS sequence"/>
</dbReference>
<dbReference type="SUPFAM" id="SSF56112">
    <property type="entry name" value="Protein kinase-like (PK-like)"/>
    <property type="match status" value="1"/>
</dbReference>
<sequence>MDDLEGFFLVDIVGIGLIRDLQNLIRRIADGGFGKVFKAVWPITMEENRDSWDEERDICERLQSIHESNYCHKDFHTGNILCDNRDRDEYVLVWISDFGLCRPVDESPNPVGETNIYANGVREIRVEDTPDRYGYLFEDCWKFDPKNRPNINQVVDTLKEIQIKESEKEFKNVKMTFKQLIDSVFPSGPPAGKKYANIWIDTDIETVDFNDIF</sequence>
<comment type="caution">
    <text evidence="2">The sequence shown here is derived from an EMBL/GenBank/DDBJ whole genome shotgun (WGS) entry which is preliminary data.</text>
</comment>
<reference evidence="2 3" key="1">
    <citation type="submission" date="2018-06" db="EMBL/GenBank/DDBJ databases">
        <title>Comparative genomics reveals the genomic features of Rhizophagus irregularis, R. cerebriforme, R. diaphanum and Gigaspora rosea, and their symbiotic lifestyle signature.</title>
        <authorList>
            <person name="Morin E."/>
            <person name="San Clemente H."/>
            <person name="Chen E.C.H."/>
            <person name="De La Providencia I."/>
            <person name="Hainaut M."/>
            <person name="Kuo A."/>
            <person name="Kohler A."/>
            <person name="Murat C."/>
            <person name="Tang N."/>
            <person name="Roy S."/>
            <person name="Loubradou J."/>
            <person name="Henrissat B."/>
            <person name="Grigoriev I.V."/>
            <person name="Corradi N."/>
            <person name="Roux C."/>
            <person name="Martin F.M."/>
        </authorList>
    </citation>
    <scope>NUCLEOTIDE SEQUENCE [LARGE SCALE GENOMIC DNA]</scope>
    <source>
        <strain evidence="2 3">DAOM 194757</strain>
    </source>
</reference>